<dbReference type="SUPFAM" id="SSF52540">
    <property type="entry name" value="P-loop containing nucleoside triphosphate hydrolases"/>
    <property type="match status" value="1"/>
</dbReference>
<dbReference type="NCBIfam" id="TIGR02322">
    <property type="entry name" value="phosphon_PhnN"/>
    <property type="match status" value="1"/>
</dbReference>
<protein>
    <recommendedName>
        <fullName evidence="6">Ribose 1,5-bisphosphate phosphokinase PhnN</fullName>
        <ecNumber evidence="6">2.7.4.23</ecNumber>
    </recommendedName>
    <alternativeName>
        <fullName evidence="6">Ribose 1,5-bisphosphokinase</fullName>
    </alternativeName>
</protein>
<dbReference type="InterPro" id="IPR012699">
    <property type="entry name" value="PhnN"/>
</dbReference>
<dbReference type="Gene3D" id="3.40.50.300">
    <property type="entry name" value="P-loop containing nucleotide triphosphate hydrolases"/>
    <property type="match status" value="1"/>
</dbReference>
<reference evidence="7 8" key="1">
    <citation type="submission" date="2024-06" db="EMBL/GenBank/DDBJ databases">
        <title>Genomic Encyclopedia of Type Strains, Phase IV (KMG-IV): sequencing the most valuable type-strain genomes for metagenomic binning, comparative biology and taxonomic classification.</title>
        <authorList>
            <person name="Goeker M."/>
        </authorList>
    </citation>
    <scope>NUCLEOTIDE SEQUENCE [LARGE SCALE GENOMIC DNA]</scope>
    <source>
        <strain evidence="7 8">DSM 27865</strain>
    </source>
</reference>
<dbReference type="InterPro" id="IPR027417">
    <property type="entry name" value="P-loop_NTPase"/>
</dbReference>
<dbReference type="RefSeq" id="WP_354193612.1">
    <property type="nucleotide sequence ID" value="NZ_JBEPML010000004.1"/>
</dbReference>
<dbReference type="EMBL" id="JBEPML010000004">
    <property type="protein sequence ID" value="MET3791274.1"/>
    <property type="molecule type" value="Genomic_DNA"/>
</dbReference>
<comment type="caution">
    <text evidence="7">The sequence shown here is derived from an EMBL/GenBank/DDBJ whole genome shotgun (WGS) entry which is preliminary data.</text>
</comment>
<evidence type="ECO:0000256" key="1">
    <source>
        <dbReference type="ARBA" id="ARBA00000373"/>
    </source>
</evidence>
<feature type="binding site" evidence="6">
    <location>
        <begin position="25"/>
        <end position="32"/>
    </location>
    <ligand>
        <name>ATP</name>
        <dbReference type="ChEBI" id="CHEBI:30616"/>
    </ligand>
</feature>
<dbReference type="GO" id="GO:0033863">
    <property type="term" value="F:ribose 1,5-bisphosphate phosphokinase activity"/>
    <property type="evidence" value="ECO:0007669"/>
    <property type="project" value="UniProtKB-EC"/>
</dbReference>
<evidence type="ECO:0000256" key="3">
    <source>
        <dbReference type="ARBA" id="ARBA00022679"/>
    </source>
</evidence>
<keyword evidence="5 6" id="KW-0067">ATP-binding</keyword>
<evidence type="ECO:0000313" key="8">
    <source>
        <dbReference type="Proteomes" id="UP001549076"/>
    </source>
</evidence>
<dbReference type="HAMAP" id="MF_00836">
    <property type="entry name" value="PhnN"/>
    <property type="match status" value="1"/>
</dbReference>
<gene>
    <name evidence="6" type="primary">phnN</name>
    <name evidence="7" type="ORF">ABID37_001482</name>
</gene>
<keyword evidence="3 6" id="KW-0808">Transferase</keyword>
<comment type="catalytic activity">
    <reaction evidence="1 6">
        <text>alpha-D-ribose 1,5-bisphosphate + ATP = 5-phospho-alpha-D-ribose 1-diphosphate + ADP</text>
        <dbReference type="Rhea" id="RHEA:20109"/>
        <dbReference type="ChEBI" id="CHEBI:30616"/>
        <dbReference type="ChEBI" id="CHEBI:58017"/>
        <dbReference type="ChEBI" id="CHEBI:68688"/>
        <dbReference type="ChEBI" id="CHEBI:456216"/>
        <dbReference type="EC" id="2.7.4.23"/>
    </reaction>
</comment>
<dbReference type="Proteomes" id="UP001549076">
    <property type="component" value="Unassembled WGS sequence"/>
</dbReference>
<evidence type="ECO:0000313" key="7">
    <source>
        <dbReference type="EMBL" id="MET3791274.1"/>
    </source>
</evidence>
<evidence type="ECO:0000256" key="6">
    <source>
        <dbReference type="HAMAP-Rule" id="MF_00836"/>
    </source>
</evidence>
<dbReference type="EC" id="2.7.4.23" evidence="6"/>
<accession>A0ABV2MWS9</accession>
<sequence>MSPEAAAARPVDGAGQRGTLIAVVGPSGAGKDSLMAYARERLGGDPAVLFVRRVITRPATVAAEDHDTLPIDSFLAWQAAGSFAVTWQAHGLHYAIPASVHRHLAAGGVAVVNGSRAALPAIRTAFGRVMVIQVTCRPEILAARLAARSREDPQTQQARLARTVAAVETGADVVEIDNSGDLAISGRAFLAAVRRYMNDGRLENR</sequence>
<evidence type="ECO:0000256" key="2">
    <source>
        <dbReference type="ARBA" id="ARBA00005069"/>
    </source>
</evidence>
<comment type="function">
    <text evidence="6">Catalyzes the phosphorylation of ribose 1,5-bisphosphate to 5-phospho-D-ribosyl alpha-1-diphosphate (PRPP).</text>
</comment>
<comment type="pathway">
    <text evidence="2 6">Metabolic intermediate biosynthesis; 5-phospho-alpha-D-ribose 1-diphosphate biosynthesis; 5-phospho-alpha-D-ribose 1-diphosphate from D-ribose 5-phosphate (route II): step 3/3.</text>
</comment>
<keyword evidence="8" id="KW-1185">Reference proteome</keyword>
<proteinExistence type="inferred from homology"/>
<evidence type="ECO:0000256" key="5">
    <source>
        <dbReference type="ARBA" id="ARBA00022840"/>
    </source>
</evidence>
<comment type="similarity">
    <text evidence="6">Belongs to the ribose 1,5-bisphosphokinase family.</text>
</comment>
<dbReference type="Pfam" id="PF13238">
    <property type="entry name" value="AAA_18"/>
    <property type="match status" value="1"/>
</dbReference>
<evidence type="ECO:0000256" key="4">
    <source>
        <dbReference type="ARBA" id="ARBA00022741"/>
    </source>
</evidence>
<name>A0ABV2MWS9_9HYPH</name>
<keyword evidence="4 6" id="KW-0547">Nucleotide-binding</keyword>
<organism evidence="7 8">
    <name type="scientific">Aquamicrobium terrae</name>
    <dbReference type="NCBI Taxonomy" id="1324945"/>
    <lineage>
        <taxon>Bacteria</taxon>
        <taxon>Pseudomonadati</taxon>
        <taxon>Pseudomonadota</taxon>
        <taxon>Alphaproteobacteria</taxon>
        <taxon>Hyphomicrobiales</taxon>
        <taxon>Phyllobacteriaceae</taxon>
        <taxon>Aquamicrobium</taxon>
    </lineage>
</organism>